<dbReference type="CDD" id="cd00192">
    <property type="entry name" value="PTKc"/>
    <property type="match status" value="1"/>
</dbReference>
<dbReference type="PRINTS" id="PR00109">
    <property type="entry name" value="TYRKINASE"/>
</dbReference>
<evidence type="ECO:0000256" key="1">
    <source>
        <dbReference type="ARBA" id="ARBA00004141"/>
    </source>
</evidence>
<feature type="transmembrane region" description="Helical" evidence="6">
    <location>
        <begin position="44"/>
        <end position="71"/>
    </location>
</feature>
<evidence type="ECO:0000256" key="4">
    <source>
        <dbReference type="ARBA" id="ARBA00023136"/>
    </source>
</evidence>
<keyword evidence="3 6" id="KW-1133">Transmembrane helix</keyword>
<feature type="domain" description="Protein kinase" evidence="7">
    <location>
        <begin position="168"/>
        <end position="465"/>
    </location>
</feature>
<dbReference type="Pfam" id="PF07714">
    <property type="entry name" value="PK_Tyr_Ser-Thr"/>
    <property type="match status" value="1"/>
</dbReference>
<dbReference type="InterPro" id="IPR001245">
    <property type="entry name" value="Ser-Thr/Tyr_kinase_cat_dom"/>
</dbReference>
<dbReference type="FunFam" id="1.10.510.10:FF:001927">
    <property type="entry name" value="Receptor protein-tyrosine kinase"/>
    <property type="match status" value="1"/>
</dbReference>
<proteinExistence type="predicted"/>
<organism evidence="8">
    <name type="scientific">Amphimedon queenslandica</name>
    <name type="common">Sponge</name>
    <dbReference type="NCBI Taxonomy" id="400682"/>
    <lineage>
        <taxon>Eukaryota</taxon>
        <taxon>Metazoa</taxon>
        <taxon>Porifera</taxon>
        <taxon>Demospongiae</taxon>
        <taxon>Heteroscleromorpha</taxon>
        <taxon>Haplosclerida</taxon>
        <taxon>Niphatidae</taxon>
        <taxon>Amphimedon</taxon>
    </lineage>
</organism>
<feature type="transmembrane region" description="Helical" evidence="6">
    <location>
        <begin position="564"/>
        <end position="583"/>
    </location>
</feature>
<dbReference type="InterPro" id="IPR024041">
    <property type="entry name" value="NH4_transpt_AmtB-like_dom"/>
</dbReference>
<dbReference type="OrthoDB" id="534912at2759"/>
<dbReference type="SUPFAM" id="SSF111352">
    <property type="entry name" value="Ammonium transporter"/>
    <property type="match status" value="1"/>
</dbReference>
<feature type="compositionally biased region" description="Polar residues" evidence="5">
    <location>
        <begin position="93"/>
        <end position="102"/>
    </location>
</feature>
<dbReference type="Gene3D" id="1.10.3430.10">
    <property type="entry name" value="Ammonium transporter AmtB like domains"/>
    <property type="match status" value="1"/>
</dbReference>
<feature type="transmembrane region" description="Helical" evidence="6">
    <location>
        <begin position="692"/>
        <end position="712"/>
    </location>
</feature>
<feature type="compositionally biased region" description="Low complexity" evidence="5">
    <location>
        <begin position="22"/>
        <end position="36"/>
    </location>
</feature>
<feature type="transmembrane region" description="Helical" evidence="6">
    <location>
        <begin position="886"/>
        <end position="904"/>
    </location>
</feature>
<dbReference type="PROSITE" id="PS50011">
    <property type="entry name" value="PROTEIN_KINASE_DOM"/>
    <property type="match status" value="1"/>
</dbReference>
<dbReference type="EnsemblMetazoa" id="Aqu2.1.26629_001">
    <property type="protein sequence ID" value="Aqu2.1.26629_001"/>
    <property type="gene ID" value="Aqu2.1.26629"/>
</dbReference>
<comment type="subcellular location">
    <subcellularLocation>
        <location evidence="1">Membrane</location>
        <topology evidence="1">Multi-pass membrane protein</topology>
    </subcellularLocation>
</comment>
<dbReference type="eggNOG" id="KOG3796">
    <property type="taxonomic scope" value="Eukaryota"/>
</dbReference>
<feature type="region of interest" description="Disordered" evidence="5">
    <location>
        <begin position="81"/>
        <end position="112"/>
    </location>
</feature>
<dbReference type="Pfam" id="PF00909">
    <property type="entry name" value="Ammonium_transp"/>
    <property type="match status" value="1"/>
</dbReference>
<dbReference type="GO" id="GO:0008519">
    <property type="term" value="F:ammonium channel activity"/>
    <property type="evidence" value="ECO:0007669"/>
    <property type="project" value="InterPro"/>
</dbReference>
<evidence type="ECO:0000256" key="5">
    <source>
        <dbReference type="SAM" id="MobiDB-lite"/>
    </source>
</evidence>
<feature type="transmembrane region" description="Helical" evidence="6">
    <location>
        <begin position="622"/>
        <end position="641"/>
    </location>
</feature>
<dbReference type="SUPFAM" id="SSF56112">
    <property type="entry name" value="Protein kinase-like (PK-like)"/>
    <property type="match status" value="1"/>
</dbReference>
<dbReference type="GO" id="GO:0004714">
    <property type="term" value="F:transmembrane receptor protein tyrosine kinase activity"/>
    <property type="evidence" value="ECO:0007669"/>
    <property type="project" value="TreeGrafter"/>
</dbReference>
<dbReference type="AlphaFoldDB" id="A0A1X7UF95"/>
<dbReference type="InterPro" id="IPR050122">
    <property type="entry name" value="RTK"/>
</dbReference>
<dbReference type="GO" id="GO:0005524">
    <property type="term" value="F:ATP binding"/>
    <property type="evidence" value="ECO:0007669"/>
    <property type="project" value="InterPro"/>
</dbReference>
<feature type="transmembrane region" description="Helical" evidence="6">
    <location>
        <begin position="724"/>
        <end position="742"/>
    </location>
</feature>
<evidence type="ECO:0000256" key="2">
    <source>
        <dbReference type="ARBA" id="ARBA00022692"/>
    </source>
</evidence>
<protein>
    <recommendedName>
        <fullName evidence="7">Protein kinase domain-containing protein</fullName>
    </recommendedName>
</protein>
<evidence type="ECO:0000313" key="8">
    <source>
        <dbReference type="EnsemblMetazoa" id="Aqu2.1.26629_001"/>
    </source>
</evidence>
<dbReference type="GO" id="GO:0005886">
    <property type="term" value="C:plasma membrane"/>
    <property type="evidence" value="ECO:0007669"/>
    <property type="project" value="TreeGrafter"/>
</dbReference>
<dbReference type="PANTHER" id="PTHR24416">
    <property type="entry name" value="TYROSINE-PROTEIN KINASE RECEPTOR"/>
    <property type="match status" value="1"/>
</dbReference>
<dbReference type="InterPro" id="IPR000719">
    <property type="entry name" value="Prot_kinase_dom"/>
</dbReference>
<feature type="transmembrane region" description="Helical" evidence="6">
    <location>
        <begin position="530"/>
        <end position="552"/>
    </location>
</feature>
<feature type="transmembrane region" description="Helical" evidence="6">
    <location>
        <begin position="775"/>
        <end position="795"/>
    </location>
</feature>
<accession>A0A1X7UF95</accession>
<reference evidence="8" key="1">
    <citation type="submission" date="2017-05" db="UniProtKB">
        <authorList>
            <consortium name="EnsemblMetazoa"/>
        </authorList>
    </citation>
    <scope>IDENTIFICATION</scope>
</reference>
<dbReference type="Gene3D" id="1.10.510.10">
    <property type="entry name" value="Transferase(Phosphotransferase) domain 1"/>
    <property type="match status" value="1"/>
</dbReference>
<dbReference type="PANTHER" id="PTHR24416:SF611">
    <property type="entry name" value="TYROSINE-PROTEIN KINASE TRANSMEMBRANE RECEPTOR ROR"/>
    <property type="match status" value="1"/>
</dbReference>
<dbReference type="GO" id="GO:0007169">
    <property type="term" value="P:cell surface receptor protein tyrosine kinase signaling pathway"/>
    <property type="evidence" value="ECO:0007669"/>
    <property type="project" value="TreeGrafter"/>
</dbReference>
<feature type="region of interest" description="Disordered" evidence="5">
    <location>
        <begin position="1"/>
        <end position="36"/>
    </location>
</feature>
<dbReference type="Gene3D" id="3.30.200.20">
    <property type="entry name" value="Phosphorylase Kinase, domain 1"/>
    <property type="match status" value="1"/>
</dbReference>
<feature type="transmembrane region" description="Helical" evidence="6">
    <location>
        <begin position="653"/>
        <end position="672"/>
    </location>
</feature>
<dbReference type="InParanoid" id="A0A1X7UF95"/>
<evidence type="ECO:0000256" key="3">
    <source>
        <dbReference type="ARBA" id="ARBA00022989"/>
    </source>
</evidence>
<dbReference type="InterPro" id="IPR029020">
    <property type="entry name" value="Ammonium/urea_transptr"/>
</dbReference>
<evidence type="ECO:0000259" key="7">
    <source>
        <dbReference type="PROSITE" id="PS50011"/>
    </source>
</evidence>
<evidence type="ECO:0000256" key="6">
    <source>
        <dbReference type="SAM" id="Phobius"/>
    </source>
</evidence>
<dbReference type="GO" id="GO:0043235">
    <property type="term" value="C:receptor complex"/>
    <property type="evidence" value="ECO:0007669"/>
    <property type="project" value="TreeGrafter"/>
</dbReference>
<feature type="transmembrane region" description="Helical" evidence="6">
    <location>
        <begin position="595"/>
        <end position="616"/>
    </location>
</feature>
<sequence length="905" mass="99330">METTFSGSGDFGSGPDCPPPSICSSSSTPTISQPPTIEDSNPTVLIIALTASLVLLVVLLVSSLLCIFFLYRCSKVAPSSSEKEHELKRRSSRLGSNKSGTSQAQQPQPEQPLSSLNATLLLPKQASRTKIISFSTKGKNNQHLSVEKLSSMTPNERLKVLEFPHSKVCMLAELGESSFGKTYRGECAKLLTTDITTPVLIKTLREGAEAYLCESFEKEMKLTSGWNHPNILTLLAVSTIEFPRYMIYEWLEFGNLKDFLLSTASVWLSMDIESVYNASQADLDSTIGSGGSTQHSMGTEEMIAIVVQVAEGMEYLEEQGFLHKDLTARNCQIGEGLIVKISNFGFSHDIQCMQYCEWTTSNGQKSFGPLRWTAPETLKDSTYSVQSDVWAYGIFLWEAFSFGQDPYPELATDEEVKEYILSLNVMLQPDNCPKSVYKIMRSCWNPIPSKRPSFSWLKQALKASVKQFDLENVSRRFSYYNSPMEYDEGGSPDHEYEVAMELANRSGHFDPTLAQDYILRLESTRTATKVYPFFQDVHVMIFIGFGFLMTFLRRYGYGSVGFNMLLAAFVIQWSTVTLGLFSFIDTEHYRITIGLENLVLSDFAAAAVLITFGSMLGRASPFQLFGIAIFEVIFYSANNAINDHVFRAADVGGSMIIHSFGAYFGLACSVILQRKKAIDHPRNSSAYHSDMFAMIGTLFLWLFWPSFNGALASGNAQYRAIINTYFSMTGSVIATFIFSMALDGKRKLDMVHVQNATLAGGVAIGSVADMLIGPWAGLFIGFLSGIISVVGYKYLTPTMDKWFYVQDTCGVHNLHGLPGLLSAVASAIAAGVASNTAGTNLVNYGSSLYLVFPARAPSSNLTVEEILLGIETGEGRSAGEQAGYQLALLASTLFIAGIGGIITGG</sequence>
<dbReference type="InterPro" id="IPR011009">
    <property type="entry name" value="Kinase-like_dom_sf"/>
</dbReference>
<keyword evidence="2 6" id="KW-0812">Transmembrane</keyword>
<feature type="compositionally biased region" description="Low complexity" evidence="5">
    <location>
        <begin position="103"/>
        <end position="112"/>
    </location>
</feature>
<keyword evidence="4 6" id="KW-0472">Membrane</keyword>
<name>A0A1X7UF95_AMPQE</name>